<accession>A0A0B8R5W5</accession>
<dbReference type="GO" id="GO:0003700">
    <property type="term" value="F:DNA-binding transcription factor activity"/>
    <property type="evidence" value="ECO:0007669"/>
    <property type="project" value="TreeGrafter"/>
</dbReference>
<dbReference type="PROSITE" id="PS50977">
    <property type="entry name" value="HTH_TETR_2"/>
    <property type="match status" value="1"/>
</dbReference>
<dbReference type="AlphaFoldDB" id="A0A0B8R5W5"/>
<dbReference type="EMBL" id="BBSI01000040">
    <property type="protein sequence ID" value="GAM81609.1"/>
    <property type="molecule type" value="Genomic_DNA"/>
</dbReference>
<evidence type="ECO:0000256" key="1">
    <source>
        <dbReference type="ARBA" id="ARBA00023125"/>
    </source>
</evidence>
<dbReference type="PANTHER" id="PTHR30055">
    <property type="entry name" value="HTH-TYPE TRANSCRIPTIONAL REGULATOR RUTR"/>
    <property type="match status" value="1"/>
</dbReference>
<dbReference type="PRINTS" id="PR00455">
    <property type="entry name" value="HTHTETR"/>
</dbReference>
<name>A0A0B8R5W5_LACLL</name>
<feature type="domain" description="HTH tetR-type" evidence="3">
    <location>
        <begin position="34"/>
        <end position="94"/>
    </location>
</feature>
<dbReference type="InterPro" id="IPR050109">
    <property type="entry name" value="HTH-type_TetR-like_transc_reg"/>
</dbReference>
<dbReference type="InterPro" id="IPR009057">
    <property type="entry name" value="Homeodomain-like_sf"/>
</dbReference>
<sequence>MSNHLFSLKGDIMSEEQTLNEVYADTLKKMENLTEKQKKVLQASLELFASQGFEATTSQQIAKRAGVSVGSVYHTFPTKQAILVAVLAPIFEGTMDTVANQFNDNTFGKGFESVEELVKVTIADRFYFADKNINVIRLMLGQMLVNSVFVEDLKKFFEQQAKQLVLPTIVRLQAEQKIKNLPIEKILQILFYPLATYIGKRVLGINNMSLEEEIEFATEITIKTLKV</sequence>
<reference evidence="4 5" key="1">
    <citation type="submission" date="2015-01" db="EMBL/GenBank/DDBJ databases">
        <title>Lactococcus lactis subsp.lactis JCM 5805 whole genome shotgun sequence.</title>
        <authorList>
            <person name="Fujii T."/>
            <person name="Tomita Y."/>
            <person name="Ikushima S."/>
            <person name="Fujiwara D."/>
        </authorList>
    </citation>
    <scope>NUCLEOTIDE SEQUENCE [LARGE SCALE GENOMIC DNA]</scope>
    <source>
        <strain evidence="4 5">JCM 5805</strain>
    </source>
</reference>
<evidence type="ECO:0000256" key="2">
    <source>
        <dbReference type="PROSITE-ProRule" id="PRU00335"/>
    </source>
</evidence>
<dbReference type="PANTHER" id="PTHR30055:SF226">
    <property type="entry name" value="HTH-TYPE TRANSCRIPTIONAL REGULATOR PKSA"/>
    <property type="match status" value="1"/>
</dbReference>
<proteinExistence type="predicted"/>
<evidence type="ECO:0000259" key="3">
    <source>
        <dbReference type="PROSITE" id="PS50977"/>
    </source>
</evidence>
<comment type="caution">
    <text evidence="4">The sequence shown here is derived from an EMBL/GenBank/DDBJ whole genome shotgun (WGS) entry which is preliminary data.</text>
</comment>
<dbReference type="Gene3D" id="1.10.357.10">
    <property type="entry name" value="Tetracycline Repressor, domain 2"/>
    <property type="match status" value="1"/>
</dbReference>
<dbReference type="SUPFAM" id="SSF46689">
    <property type="entry name" value="Homeodomain-like"/>
    <property type="match status" value="1"/>
</dbReference>
<protein>
    <submittedName>
        <fullName evidence="4">Transcriptional regulator</fullName>
    </submittedName>
</protein>
<dbReference type="GO" id="GO:0000976">
    <property type="term" value="F:transcription cis-regulatory region binding"/>
    <property type="evidence" value="ECO:0007669"/>
    <property type="project" value="TreeGrafter"/>
</dbReference>
<keyword evidence="1 2" id="KW-0238">DNA-binding</keyword>
<gene>
    <name evidence="4" type="ORF">JCM5805K_2733</name>
</gene>
<organism evidence="4 5">
    <name type="scientific">Lactococcus lactis subsp. lactis</name>
    <name type="common">Streptococcus lactis</name>
    <dbReference type="NCBI Taxonomy" id="1360"/>
    <lineage>
        <taxon>Bacteria</taxon>
        <taxon>Bacillati</taxon>
        <taxon>Bacillota</taxon>
        <taxon>Bacilli</taxon>
        <taxon>Lactobacillales</taxon>
        <taxon>Streptococcaceae</taxon>
        <taxon>Lactococcus</taxon>
    </lineage>
</organism>
<dbReference type="InterPro" id="IPR001647">
    <property type="entry name" value="HTH_TetR"/>
</dbReference>
<dbReference type="Pfam" id="PF00440">
    <property type="entry name" value="TetR_N"/>
    <property type="match status" value="1"/>
</dbReference>
<feature type="DNA-binding region" description="H-T-H motif" evidence="2">
    <location>
        <begin position="57"/>
        <end position="76"/>
    </location>
</feature>
<evidence type="ECO:0000313" key="4">
    <source>
        <dbReference type="EMBL" id="GAM81609.1"/>
    </source>
</evidence>
<evidence type="ECO:0000313" key="5">
    <source>
        <dbReference type="Proteomes" id="UP000031847"/>
    </source>
</evidence>
<dbReference type="Proteomes" id="UP000031847">
    <property type="component" value="Unassembled WGS sequence"/>
</dbReference>